<dbReference type="Gene3D" id="3.40.50.720">
    <property type="entry name" value="NAD(P)-binding Rossmann-like Domain"/>
    <property type="match status" value="1"/>
</dbReference>
<dbReference type="InterPro" id="IPR002347">
    <property type="entry name" value="SDR_fam"/>
</dbReference>
<organism evidence="3 4">
    <name type="scientific">Amycolatopsis rhabdoformis</name>
    <dbReference type="NCBI Taxonomy" id="1448059"/>
    <lineage>
        <taxon>Bacteria</taxon>
        <taxon>Bacillati</taxon>
        <taxon>Actinomycetota</taxon>
        <taxon>Actinomycetes</taxon>
        <taxon>Pseudonocardiales</taxon>
        <taxon>Pseudonocardiaceae</taxon>
        <taxon>Amycolatopsis</taxon>
    </lineage>
</organism>
<dbReference type="Proteomes" id="UP001330812">
    <property type="component" value="Chromosome"/>
</dbReference>
<reference evidence="3 4" key="1">
    <citation type="journal article" date="2015" name="Int. J. Syst. Evol. Microbiol.">
        <title>Amycolatopsis rhabdoformis sp. nov., an actinomycete isolated from a tropical forest soil.</title>
        <authorList>
            <person name="Souza W.R."/>
            <person name="Silva R.E."/>
            <person name="Goodfellow M."/>
            <person name="Busarakam K."/>
            <person name="Figueiro F.S."/>
            <person name="Ferreira D."/>
            <person name="Rodrigues-Filho E."/>
            <person name="Moraes L.A.B."/>
            <person name="Zucchi T.D."/>
        </authorList>
    </citation>
    <scope>NUCLEOTIDE SEQUENCE [LARGE SCALE GENOMIC DNA]</scope>
    <source>
        <strain evidence="3 4">NCIMB 14900</strain>
    </source>
</reference>
<evidence type="ECO:0000313" key="4">
    <source>
        <dbReference type="Proteomes" id="UP001330812"/>
    </source>
</evidence>
<dbReference type="RefSeq" id="WP_326836342.1">
    <property type="nucleotide sequence ID" value="NZ_CP142149.1"/>
</dbReference>
<dbReference type="EMBL" id="CP142149">
    <property type="protein sequence ID" value="WSE33544.1"/>
    <property type="molecule type" value="Genomic_DNA"/>
</dbReference>
<dbReference type="PRINTS" id="PR00081">
    <property type="entry name" value="GDHRDH"/>
</dbReference>
<comment type="similarity">
    <text evidence="1">Belongs to the short-chain dehydrogenases/reductases (SDR) family.</text>
</comment>
<protein>
    <submittedName>
        <fullName evidence="3">SDR family NAD(P)-dependent oxidoreductase</fullName>
    </submittedName>
</protein>
<sequence>MGWLDGDVAIVTGGGSGIGRAVARRYVEEGCRVVVADVSADRLAQVQAELGDRVATIVCDVRDHRQNAAVVRKAVETFGKLDIFVANAGMGDKFTELADLPADQVDAAFAQIFEVNVKGIIHGAKAALPELLKTRGAIVVTLSNSSFYPDGGGVMYIASKHAALGVVRQLAHEFAPLVRVNAVAPGATRTNITSPAAFGEATAGPQVGGDAAARAAAIAETMPLKTFPEADAHAAAYVLVASRTQAPMMTGTVIESDGGLGVRGLRRVRGGEDLARRVLGTDR</sequence>
<dbReference type="Pfam" id="PF00106">
    <property type="entry name" value="adh_short"/>
    <property type="match status" value="1"/>
</dbReference>
<keyword evidence="4" id="KW-1185">Reference proteome</keyword>
<proteinExistence type="inferred from homology"/>
<dbReference type="SUPFAM" id="SSF51735">
    <property type="entry name" value="NAD(P)-binding Rossmann-fold domains"/>
    <property type="match status" value="1"/>
</dbReference>
<evidence type="ECO:0000313" key="3">
    <source>
        <dbReference type="EMBL" id="WSE33544.1"/>
    </source>
</evidence>
<name>A0ABZ1IJ17_9PSEU</name>
<evidence type="ECO:0000256" key="2">
    <source>
        <dbReference type="ARBA" id="ARBA00023002"/>
    </source>
</evidence>
<evidence type="ECO:0000256" key="1">
    <source>
        <dbReference type="ARBA" id="ARBA00006484"/>
    </source>
</evidence>
<gene>
    <name evidence="3" type="ORF">VSH64_15755</name>
</gene>
<dbReference type="PANTHER" id="PTHR43008:SF7">
    <property type="entry name" value="SHORT CHAIN DEHYDROGENASE_REDUCTASE (AFU_ORTHOLOGUE AFUA_2G00830)"/>
    <property type="match status" value="1"/>
</dbReference>
<accession>A0ABZ1IJ17</accession>
<dbReference type="PANTHER" id="PTHR43008">
    <property type="entry name" value="BENZIL REDUCTASE"/>
    <property type="match status" value="1"/>
</dbReference>
<keyword evidence="2" id="KW-0560">Oxidoreductase</keyword>
<dbReference type="InterPro" id="IPR036291">
    <property type="entry name" value="NAD(P)-bd_dom_sf"/>
</dbReference>